<feature type="chain" id="PRO_5045175760" description="Sortilin, neurotensin receptor 3" evidence="2">
    <location>
        <begin position="19"/>
        <end position="338"/>
    </location>
</feature>
<dbReference type="Gene3D" id="2.130.10.10">
    <property type="entry name" value="YVTN repeat-like/Quinoprotein amine dehydrogenase"/>
    <property type="match status" value="1"/>
</dbReference>
<accession>A0ABU5J3C8</accession>
<sequence length="338" mass="37410">MKKCALLLSLLLLTGCTANEEKVQEETVKEEVVDNAENTEENKTEDKVDSEASIISSNDFFEPFKGKLDHVHGIGYVGNANAVFFAAHDGLKVYENNKWFQTKDQNHDYMGFNAVKDGFFTSGHPAPGSKLPNPFGIKMGTELGENLESIVLEGEIDFHVMGVGYESNTIYAMNPHANSLLKEEGALYISEDKSGSWKKASAKGLGKEVFHLTAHPTNPDIVAVAAKDGIYLSTDKGESFNHISKNQGTTVFLSDHHLYYSGYNGQPTLVKLMLETNEEQSLILPSNMSKNDAVMYLAQNPKNLNEIIFITFEGDIFITEDEGNTWHQLSEKGNINSK</sequence>
<proteinExistence type="predicted"/>
<keyword evidence="2" id="KW-0732">Signal</keyword>
<reference evidence="3 4" key="1">
    <citation type="submission" date="2023-11" db="EMBL/GenBank/DDBJ databases">
        <title>Bacillus jintuensis, isolated from a mudflat on the Beibu Gulf coast.</title>
        <authorList>
            <person name="Li M."/>
        </authorList>
    </citation>
    <scope>NUCLEOTIDE SEQUENCE [LARGE SCALE GENOMIC DNA]</scope>
    <source>
        <strain evidence="3 4">31A1R</strain>
    </source>
</reference>
<dbReference type="EMBL" id="JAXOFX010000017">
    <property type="protein sequence ID" value="MDZ5473925.1"/>
    <property type="molecule type" value="Genomic_DNA"/>
</dbReference>
<dbReference type="Proteomes" id="UP001290455">
    <property type="component" value="Unassembled WGS sequence"/>
</dbReference>
<feature type="region of interest" description="Disordered" evidence="1">
    <location>
        <begin position="27"/>
        <end position="49"/>
    </location>
</feature>
<dbReference type="PANTHER" id="PTHR12106:SF27">
    <property type="entry name" value="SORTILIN-RELATED RECEPTOR"/>
    <property type="match status" value="1"/>
</dbReference>
<evidence type="ECO:0000256" key="2">
    <source>
        <dbReference type="SAM" id="SignalP"/>
    </source>
</evidence>
<comment type="caution">
    <text evidence="3">The sequence shown here is derived from an EMBL/GenBank/DDBJ whole genome shotgun (WGS) entry which is preliminary data.</text>
</comment>
<dbReference type="InterPro" id="IPR015943">
    <property type="entry name" value="WD40/YVTN_repeat-like_dom_sf"/>
</dbReference>
<feature type="compositionally biased region" description="Basic and acidic residues" evidence="1">
    <location>
        <begin position="40"/>
        <end position="49"/>
    </location>
</feature>
<gene>
    <name evidence="3" type="ORF">SM124_19580</name>
</gene>
<dbReference type="InterPro" id="IPR050310">
    <property type="entry name" value="VPS10-sortilin"/>
</dbReference>
<dbReference type="InterPro" id="IPR054817">
    <property type="entry name" value="Glycosyl_F510_1955-like"/>
</dbReference>
<evidence type="ECO:0000313" key="4">
    <source>
        <dbReference type="Proteomes" id="UP001290455"/>
    </source>
</evidence>
<feature type="signal peptide" evidence="2">
    <location>
        <begin position="1"/>
        <end position="18"/>
    </location>
</feature>
<protein>
    <recommendedName>
        <fullName evidence="5">Sortilin, neurotensin receptor 3</fullName>
    </recommendedName>
</protein>
<evidence type="ECO:0000256" key="1">
    <source>
        <dbReference type="SAM" id="MobiDB-lite"/>
    </source>
</evidence>
<dbReference type="NCBIfam" id="NF045728">
    <property type="entry name" value="glycosyl_F510_1955"/>
    <property type="match status" value="1"/>
</dbReference>
<dbReference type="PANTHER" id="PTHR12106">
    <property type="entry name" value="SORTILIN RELATED"/>
    <property type="match status" value="1"/>
</dbReference>
<name>A0ABU5J3C8_9BACI</name>
<keyword evidence="4" id="KW-1185">Reference proteome</keyword>
<organism evidence="3 4">
    <name type="scientific">Robertmurraya mangrovi</name>
    <dbReference type="NCBI Taxonomy" id="3098077"/>
    <lineage>
        <taxon>Bacteria</taxon>
        <taxon>Bacillati</taxon>
        <taxon>Bacillota</taxon>
        <taxon>Bacilli</taxon>
        <taxon>Bacillales</taxon>
        <taxon>Bacillaceae</taxon>
        <taxon>Robertmurraya</taxon>
    </lineage>
</organism>
<dbReference type="SUPFAM" id="SSF110296">
    <property type="entry name" value="Oligoxyloglucan reducing end-specific cellobiohydrolase"/>
    <property type="match status" value="1"/>
</dbReference>
<evidence type="ECO:0000313" key="3">
    <source>
        <dbReference type="EMBL" id="MDZ5473925.1"/>
    </source>
</evidence>
<dbReference type="PROSITE" id="PS51257">
    <property type="entry name" value="PROKAR_LIPOPROTEIN"/>
    <property type="match status" value="1"/>
</dbReference>
<evidence type="ECO:0008006" key="5">
    <source>
        <dbReference type="Google" id="ProtNLM"/>
    </source>
</evidence>
<dbReference type="RefSeq" id="WP_322448217.1">
    <property type="nucleotide sequence ID" value="NZ_JAXOFX010000017.1"/>
</dbReference>